<keyword evidence="2" id="KW-0012">Acyltransferase</keyword>
<dbReference type="InterPro" id="IPR016181">
    <property type="entry name" value="Acyl_CoA_acyltransferase"/>
</dbReference>
<dbReference type="EMBL" id="CM001561">
    <property type="protein sequence ID" value="EJZ58259.1"/>
    <property type="molecule type" value="Genomic_DNA"/>
</dbReference>
<evidence type="ECO:0000259" key="3">
    <source>
        <dbReference type="PROSITE" id="PS51186"/>
    </source>
</evidence>
<proteinExistence type="predicted"/>
<feature type="domain" description="N-acetyltransferase" evidence="3">
    <location>
        <begin position="42"/>
        <end position="196"/>
    </location>
</feature>
<organism evidence="4 5">
    <name type="scientific">Pseudomonas fluorescens R124</name>
    <dbReference type="NCBI Taxonomy" id="743713"/>
    <lineage>
        <taxon>Bacteria</taxon>
        <taxon>Pseudomonadati</taxon>
        <taxon>Pseudomonadota</taxon>
        <taxon>Gammaproteobacteria</taxon>
        <taxon>Pseudomonadales</taxon>
        <taxon>Pseudomonadaceae</taxon>
        <taxon>Pseudomonas</taxon>
    </lineage>
</organism>
<evidence type="ECO:0000313" key="4">
    <source>
        <dbReference type="EMBL" id="EJZ58259.1"/>
    </source>
</evidence>
<dbReference type="PANTHER" id="PTHR43877:SF2">
    <property type="entry name" value="AMINOALKYLPHOSPHONATE N-ACETYLTRANSFERASE-RELATED"/>
    <property type="match status" value="1"/>
</dbReference>
<sequence>MDSCLSRKAGVCQERTYATRAWLPLNLSCERLRDADSSRKIMDIRSTETEDWMLLKQVRLAALLDTPTAFGVSYQTAAAYTDEQWKVRASSTGTVFWLALDKGRPVGMIGAAVNSAHRFNLIGMWVDPAARGSGVATQLVEVVKARATAEGFDRVFLDVSPDNARASNFYLKQGFIFMDEWEPLESHPYITVQTMLWIGS</sequence>
<dbReference type="PANTHER" id="PTHR43877">
    <property type="entry name" value="AMINOALKYLPHOSPHONATE N-ACETYLTRANSFERASE-RELATED-RELATED"/>
    <property type="match status" value="1"/>
</dbReference>
<dbReference type="SUPFAM" id="SSF55729">
    <property type="entry name" value="Acyl-CoA N-acyltransferases (Nat)"/>
    <property type="match status" value="1"/>
</dbReference>
<dbReference type="Proteomes" id="UP000006045">
    <property type="component" value="Chromosome"/>
</dbReference>
<dbReference type="AlphaFoldDB" id="A0A7U9CNU0"/>
<dbReference type="PROSITE" id="PS51186">
    <property type="entry name" value="GNAT"/>
    <property type="match status" value="1"/>
</dbReference>
<gene>
    <name evidence="4" type="ORF">I1A_002586</name>
</gene>
<dbReference type="CDD" id="cd04301">
    <property type="entry name" value="NAT_SF"/>
    <property type="match status" value="1"/>
</dbReference>
<keyword evidence="1 4" id="KW-0808">Transferase</keyword>
<reference evidence="4 5" key="1">
    <citation type="submission" date="2012-08" db="EMBL/GenBank/DDBJ databases">
        <title>The genome of cave-isolated P. fluorescens strain R124 demonstrates phenotypic adaptation to the mineral environment.</title>
        <authorList>
            <person name="Barton M.D."/>
            <person name="Petronio M."/>
            <person name="Giarrizzo J.G."/>
            <person name="Bowling B.V."/>
            <person name="Barton H.A."/>
        </authorList>
    </citation>
    <scope>NUCLEOTIDE SEQUENCE [LARGE SCALE GENOMIC DNA]</scope>
    <source>
        <strain evidence="4 5">R124</strain>
    </source>
</reference>
<dbReference type="InterPro" id="IPR000182">
    <property type="entry name" value="GNAT_dom"/>
</dbReference>
<dbReference type="Pfam" id="PF00583">
    <property type="entry name" value="Acetyltransf_1"/>
    <property type="match status" value="1"/>
</dbReference>
<protein>
    <submittedName>
        <fullName evidence="4">Acetyltransferase</fullName>
    </submittedName>
</protein>
<evidence type="ECO:0000256" key="1">
    <source>
        <dbReference type="ARBA" id="ARBA00022679"/>
    </source>
</evidence>
<evidence type="ECO:0000256" key="2">
    <source>
        <dbReference type="ARBA" id="ARBA00023315"/>
    </source>
</evidence>
<evidence type="ECO:0000313" key="5">
    <source>
        <dbReference type="Proteomes" id="UP000006045"/>
    </source>
</evidence>
<dbReference type="InterPro" id="IPR050832">
    <property type="entry name" value="Bact_Acetyltransf"/>
</dbReference>
<accession>A0A7U9CNU0</accession>
<dbReference type="GO" id="GO:0016747">
    <property type="term" value="F:acyltransferase activity, transferring groups other than amino-acyl groups"/>
    <property type="evidence" value="ECO:0007669"/>
    <property type="project" value="InterPro"/>
</dbReference>
<name>A0A7U9CNU0_PSEFL</name>
<dbReference type="Gene3D" id="3.40.630.30">
    <property type="match status" value="1"/>
</dbReference>